<evidence type="ECO:0000313" key="2">
    <source>
        <dbReference type="Proteomes" id="UP001434883"/>
    </source>
</evidence>
<organism evidence="1 2">
    <name type="scientific">Xenoophorus captivus</name>
    <dbReference type="NCBI Taxonomy" id="1517983"/>
    <lineage>
        <taxon>Eukaryota</taxon>
        <taxon>Metazoa</taxon>
        <taxon>Chordata</taxon>
        <taxon>Craniata</taxon>
        <taxon>Vertebrata</taxon>
        <taxon>Euteleostomi</taxon>
        <taxon>Actinopterygii</taxon>
        <taxon>Neopterygii</taxon>
        <taxon>Teleostei</taxon>
        <taxon>Neoteleostei</taxon>
        <taxon>Acanthomorphata</taxon>
        <taxon>Ovalentaria</taxon>
        <taxon>Atherinomorphae</taxon>
        <taxon>Cyprinodontiformes</taxon>
        <taxon>Goodeidae</taxon>
        <taxon>Xenoophorus</taxon>
    </lineage>
</organism>
<accession>A0ABV0SEI8</accession>
<proteinExistence type="predicted"/>
<evidence type="ECO:0000313" key="1">
    <source>
        <dbReference type="EMBL" id="MEQ2218018.1"/>
    </source>
</evidence>
<dbReference type="EMBL" id="JAHRIN010076370">
    <property type="protein sequence ID" value="MEQ2218018.1"/>
    <property type="molecule type" value="Genomic_DNA"/>
</dbReference>
<dbReference type="PANTHER" id="PTHR33960">
    <property type="entry name" value="SIMILAR TO KIAA0825 PROTEIN"/>
    <property type="match status" value="1"/>
</dbReference>
<dbReference type="InterPro" id="IPR027993">
    <property type="entry name" value="DUF4495"/>
</dbReference>
<dbReference type="Proteomes" id="UP001434883">
    <property type="component" value="Unassembled WGS sequence"/>
</dbReference>
<keyword evidence="2" id="KW-1185">Reference proteome</keyword>
<reference evidence="1 2" key="1">
    <citation type="submission" date="2021-06" db="EMBL/GenBank/DDBJ databases">
        <authorList>
            <person name="Palmer J.M."/>
        </authorList>
    </citation>
    <scope>NUCLEOTIDE SEQUENCE [LARGE SCALE GENOMIC DNA]</scope>
    <source>
        <strain evidence="1 2">XC_2019</strain>
        <tissue evidence="1">Muscle</tissue>
    </source>
</reference>
<comment type="caution">
    <text evidence="1">The sequence shown here is derived from an EMBL/GenBank/DDBJ whole genome shotgun (WGS) entry which is preliminary data.</text>
</comment>
<gene>
    <name evidence="1" type="ORF">XENOCAPTIV_028040</name>
</gene>
<dbReference type="PANTHER" id="PTHR33960:SF1">
    <property type="entry name" value="SIMILAR TO KIAA0825 PROTEIN"/>
    <property type="match status" value="1"/>
</dbReference>
<protein>
    <submittedName>
        <fullName evidence="1">Uncharacterized protein</fullName>
    </submittedName>
</protein>
<name>A0ABV0SEI8_9TELE</name>
<feature type="non-terminal residue" evidence="1">
    <location>
        <position position="1"/>
    </location>
</feature>
<sequence length="239" mass="27395">LRRFLLDRLSYYTSEHPGSPQISTMAILERVDCLQQLFFLYPECEVLTDYQGLKQQYVVSILHSSMSSSSGGETGFDKLVTGFCNAVPHVTRALTEELQVLSRALTLYLDRCERSQHPTFHHLYPFFWSFTPSLTYPSSFFSPFSCTPLSVLERTKRLGVVLGRLVRNKGGFKLYHHTSLSSRRNVRGVQVHVCVSLRGLKLCHGKSCWLYLLLGPEICKITYIKIKTIMYNVNSEQKL</sequence>